<sequence>MSTRTMTKRGDRTFLRIAIMLQTSLVFVQAVTAGLLLSSPDARVLHSAGSYGLFLVVLLHLVVAVLVWRPGGGSPRLALYAGGFFGLTLAQIALGIADVKTLHVPLGVLLFGMSVLQVAWIWADHRARPAAAA</sequence>
<feature type="transmembrane region" description="Helical" evidence="1">
    <location>
        <begin position="77"/>
        <end position="96"/>
    </location>
</feature>
<comment type="caution">
    <text evidence="2">The sequence shown here is derived from an EMBL/GenBank/DDBJ whole genome shotgun (WGS) entry which is preliminary data.</text>
</comment>
<feature type="transmembrane region" description="Helical" evidence="1">
    <location>
        <begin position="102"/>
        <end position="123"/>
    </location>
</feature>
<dbReference type="Proteomes" id="UP000627838">
    <property type="component" value="Unassembled WGS sequence"/>
</dbReference>
<keyword evidence="1" id="KW-0812">Transmembrane</keyword>
<feature type="transmembrane region" description="Helical" evidence="1">
    <location>
        <begin position="14"/>
        <end position="37"/>
    </location>
</feature>
<keyword evidence="1" id="KW-1133">Transmembrane helix</keyword>
<keyword evidence="1" id="KW-0472">Membrane</keyword>
<keyword evidence="3" id="KW-1185">Reference proteome</keyword>
<dbReference type="EMBL" id="JADBDZ010000001">
    <property type="protein sequence ID" value="MBE1533112.1"/>
    <property type="molecule type" value="Genomic_DNA"/>
</dbReference>
<evidence type="ECO:0000313" key="2">
    <source>
        <dbReference type="EMBL" id="MBE1533112.1"/>
    </source>
</evidence>
<proteinExistence type="predicted"/>
<evidence type="ECO:0000313" key="3">
    <source>
        <dbReference type="Proteomes" id="UP000627838"/>
    </source>
</evidence>
<reference evidence="2 3" key="1">
    <citation type="submission" date="2020-10" db="EMBL/GenBank/DDBJ databases">
        <title>Sequencing the genomes of 1000 actinobacteria strains.</title>
        <authorList>
            <person name="Klenk H.-P."/>
        </authorList>
    </citation>
    <scope>NUCLEOTIDE SEQUENCE [LARGE SCALE GENOMIC DNA]</scope>
    <source>
        <strain evidence="2 3">DSM 46744</strain>
    </source>
</reference>
<protein>
    <submittedName>
        <fullName evidence="2">Heme A synthase</fullName>
    </submittedName>
</protein>
<organism evidence="2 3">
    <name type="scientific">Actinomadura algeriensis</name>
    <dbReference type="NCBI Taxonomy" id="1679523"/>
    <lineage>
        <taxon>Bacteria</taxon>
        <taxon>Bacillati</taxon>
        <taxon>Actinomycetota</taxon>
        <taxon>Actinomycetes</taxon>
        <taxon>Streptosporangiales</taxon>
        <taxon>Thermomonosporaceae</taxon>
        <taxon>Actinomadura</taxon>
    </lineage>
</organism>
<name>A0ABR9JRB7_9ACTN</name>
<evidence type="ECO:0000256" key="1">
    <source>
        <dbReference type="SAM" id="Phobius"/>
    </source>
</evidence>
<feature type="transmembrane region" description="Helical" evidence="1">
    <location>
        <begin position="49"/>
        <end position="68"/>
    </location>
</feature>
<dbReference type="RefSeq" id="WP_192759714.1">
    <property type="nucleotide sequence ID" value="NZ_JADBDZ010000001.1"/>
</dbReference>
<accession>A0ABR9JRB7</accession>
<gene>
    <name evidence="2" type="ORF">H4W34_002945</name>
</gene>